<dbReference type="AlphaFoldDB" id="A0AAW1UII0"/>
<dbReference type="Proteomes" id="UP001431783">
    <property type="component" value="Unassembled WGS sequence"/>
</dbReference>
<gene>
    <name evidence="4" type="ORF">WA026_001595</name>
</gene>
<dbReference type="InterPro" id="IPR002110">
    <property type="entry name" value="Ankyrin_rpt"/>
</dbReference>
<evidence type="ECO:0000256" key="2">
    <source>
        <dbReference type="ARBA" id="ARBA00023043"/>
    </source>
</evidence>
<dbReference type="SMART" id="SM00248">
    <property type="entry name" value="ANK"/>
    <property type="match status" value="4"/>
</dbReference>
<sequence>MSEHISMQVVHSRRIWADHFKYINSTWCAIERGDNINVKGRRGDTAVHIACLEIVNPHILEILLRYEPNLNIQNDMLQTPLHVYMRRRIVKTRKVVLLLEKGADPNIPDANGNTCLHYVPKHPSKILIQSKLLTHTLLKYNAKVNILNKCGDTPLHLAVEHGAVDFITALLHTEADVLIKNKKNLTAMDLAYTNRNKTPEVFIEMVKFAIILNNCKIPVNQEFLDEIQSNESLRIFNDECNEEVSRLEKIRVGNTNLTLDVILKSSTHAIAKYFRNSEILEWFRIFEFVPYKIFGNRLNQHFKEGLARKEAEENGYPHCKRIFQTLPEVCINKIMTYSSIEDLYNLK</sequence>
<dbReference type="SUPFAM" id="SSF48403">
    <property type="entry name" value="Ankyrin repeat"/>
    <property type="match status" value="1"/>
</dbReference>
<evidence type="ECO:0000256" key="3">
    <source>
        <dbReference type="PROSITE-ProRule" id="PRU00023"/>
    </source>
</evidence>
<dbReference type="PROSITE" id="PS50088">
    <property type="entry name" value="ANK_REPEAT"/>
    <property type="match status" value="2"/>
</dbReference>
<keyword evidence="2 3" id="KW-0040">ANK repeat</keyword>
<feature type="repeat" description="ANK" evidence="3">
    <location>
        <begin position="76"/>
        <end position="110"/>
    </location>
</feature>
<dbReference type="EMBL" id="JARQZJ010000091">
    <property type="protein sequence ID" value="KAK9883421.1"/>
    <property type="molecule type" value="Genomic_DNA"/>
</dbReference>
<keyword evidence="5" id="KW-1185">Reference proteome</keyword>
<accession>A0AAW1UII0</accession>
<feature type="repeat" description="ANK" evidence="3">
    <location>
        <begin position="150"/>
        <end position="182"/>
    </location>
</feature>
<comment type="caution">
    <text evidence="4">The sequence shown here is derived from an EMBL/GenBank/DDBJ whole genome shotgun (WGS) entry which is preliminary data.</text>
</comment>
<evidence type="ECO:0000313" key="5">
    <source>
        <dbReference type="Proteomes" id="UP001431783"/>
    </source>
</evidence>
<dbReference type="InterPro" id="IPR036770">
    <property type="entry name" value="Ankyrin_rpt-contain_sf"/>
</dbReference>
<evidence type="ECO:0000313" key="4">
    <source>
        <dbReference type="EMBL" id="KAK9883421.1"/>
    </source>
</evidence>
<protein>
    <submittedName>
        <fullName evidence="4">Uncharacterized protein</fullName>
    </submittedName>
</protein>
<dbReference type="Gene3D" id="1.25.40.20">
    <property type="entry name" value="Ankyrin repeat-containing domain"/>
    <property type="match status" value="1"/>
</dbReference>
<evidence type="ECO:0000256" key="1">
    <source>
        <dbReference type="ARBA" id="ARBA00022737"/>
    </source>
</evidence>
<keyword evidence="1" id="KW-0677">Repeat</keyword>
<organism evidence="4 5">
    <name type="scientific">Henosepilachna vigintioctopunctata</name>
    <dbReference type="NCBI Taxonomy" id="420089"/>
    <lineage>
        <taxon>Eukaryota</taxon>
        <taxon>Metazoa</taxon>
        <taxon>Ecdysozoa</taxon>
        <taxon>Arthropoda</taxon>
        <taxon>Hexapoda</taxon>
        <taxon>Insecta</taxon>
        <taxon>Pterygota</taxon>
        <taxon>Neoptera</taxon>
        <taxon>Endopterygota</taxon>
        <taxon>Coleoptera</taxon>
        <taxon>Polyphaga</taxon>
        <taxon>Cucujiformia</taxon>
        <taxon>Coccinelloidea</taxon>
        <taxon>Coccinellidae</taxon>
        <taxon>Epilachninae</taxon>
        <taxon>Epilachnini</taxon>
        <taxon>Henosepilachna</taxon>
    </lineage>
</organism>
<proteinExistence type="predicted"/>
<dbReference type="Pfam" id="PF12796">
    <property type="entry name" value="Ank_2"/>
    <property type="match status" value="1"/>
</dbReference>
<dbReference type="Pfam" id="PF00023">
    <property type="entry name" value="Ank"/>
    <property type="match status" value="1"/>
</dbReference>
<reference evidence="4 5" key="1">
    <citation type="submission" date="2023-03" db="EMBL/GenBank/DDBJ databases">
        <title>Genome insight into feeding habits of ladybird beetles.</title>
        <authorList>
            <person name="Li H.-S."/>
            <person name="Huang Y.-H."/>
            <person name="Pang H."/>
        </authorList>
    </citation>
    <scope>NUCLEOTIDE SEQUENCE [LARGE SCALE GENOMIC DNA]</scope>
    <source>
        <strain evidence="4">SYSU_2023b</strain>
        <tissue evidence="4">Whole body</tissue>
    </source>
</reference>
<name>A0AAW1UII0_9CUCU</name>
<dbReference type="PANTHER" id="PTHR24198:SF165">
    <property type="entry name" value="ANKYRIN REPEAT-CONTAINING PROTEIN-RELATED"/>
    <property type="match status" value="1"/>
</dbReference>
<dbReference type="PROSITE" id="PS50297">
    <property type="entry name" value="ANK_REP_REGION"/>
    <property type="match status" value="1"/>
</dbReference>
<dbReference type="PANTHER" id="PTHR24198">
    <property type="entry name" value="ANKYRIN REPEAT AND PROTEIN KINASE DOMAIN-CONTAINING PROTEIN"/>
    <property type="match status" value="1"/>
</dbReference>